<dbReference type="InterPro" id="IPR002857">
    <property type="entry name" value="Znf_CXXC"/>
</dbReference>
<keyword evidence="1" id="KW-0479">Metal-binding</keyword>
<feature type="domain" description="CXXC-type" evidence="6">
    <location>
        <begin position="522"/>
        <end position="569"/>
    </location>
</feature>
<gene>
    <name evidence="7" type="ORF">TCAL_09697</name>
</gene>
<sequence>MGNKKASSNKSSRSARSTAVVNALPSAESDEHKDENAVNREIAALLLNLHASREKGVDNYASVKETSPQSGDDIAIDLSKSNQSKSQCSSFVSTEDRVVGRCHPPTSVHSTTIITSVAHPPMAETKPVMSSHDGTLDLTKRASGDLEPPALFQGLSSLNDLERSQVSSMSSNYLLQNLLMGKMQQIVSGKATQADASKLLSSLVPSTSPSSQPGCKLSFPTKPLPAKALSLNSPINEAKPPASVLKSPLSIFSTTNCNSHSAAAAAAAFNGTGSPLTLPVLPTSPHPNVPRPGNQASQGSENKSANNIPLLCGQIVAQLNGLLFLVHSLNSPQIELNLESQLTAIYSHLQELVGTVEQVKQRQTEEPQDSKSIIKNEEETLPDQQMPYSHTRKSSPQRHLNGVGKEDKNLAFSNNARSSSNVINVPFPDVNPTKLSEESEHQVESSTNPSPNGKRRRGRPPKHSNLDGAGSGSGLNKRSRGSQDGTGEREPKMQHSSPSSEAQSSSCGFSKVSGNGSIGGKGIRNRVFCGECPGCLKNDDCGRCRYCKDKTKFGGQNRLRQKCLHRRCQMDTHRRRASQGTVNIGVGKKAPVSAMSEQHSRSFSKRTPRRSPSPNAIYSGVDLARLAATAAAELASQNQILSQQEANGQGNGISTNSDENTNSVEQSTQERDSPDHPPHNVSVKATTNANGGGGLSDEEGEDSRLGGRSQSRIDKWKAKHEAMLRLAEDKATANPVNENDAPVDEHVEEDQTEKSDDKLPTIPDIEANGVCINLDEDLLPSKPLTRHGASVQQALSV</sequence>
<protein>
    <recommendedName>
        <fullName evidence="6">CXXC-type domain-containing protein</fullName>
    </recommendedName>
</protein>
<evidence type="ECO:0000313" key="7">
    <source>
        <dbReference type="EMBL" id="TRY66997.1"/>
    </source>
</evidence>
<feature type="region of interest" description="Disordered" evidence="5">
    <location>
        <begin position="1"/>
        <end position="36"/>
    </location>
</feature>
<feature type="compositionally biased region" description="Polar residues" evidence="5">
    <location>
        <begin position="411"/>
        <end position="423"/>
    </location>
</feature>
<feature type="compositionally biased region" description="Basic and acidic residues" evidence="5">
    <location>
        <begin position="668"/>
        <end position="678"/>
    </location>
</feature>
<feature type="compositionally biased region" description="Low complexity" evidence="5">
    <location>
        <begin position="1"/>
        <end position="17"/>
    </location>
</feature>
<keyword evidence="2 4" id="KW-0863">Zinc-finger</keyword>
<dbReference type="OrthoDB" id="419183at2759"/>
<feature type="region of interest" description="Disordered" evidence="5">
    <location>
        <begin position="590"/>
        <end position="616"/>
    </location>
</feature>
<comment type="caution">
    <text evidence="7">The sequence shown here is derived from an EMBL/GenBank/DDBJ whole genome shotgun (WGS) entry which is preliminary data.</text>
</comment>
<dbReference type="STRING" id="6832.A0A553NNM8"/>
<dbReference type="Proteomes" id="UP000318571">
    <property type="component" value="Chromosome 4"/>
</dbReference>
<feature type="compositionally biased region" description="Low complexity" evidence="5">
    <location>
        <begin position="496"/>
        <end position="506"/>
    </location>
</feature>
<keyword evidence="8" id="KW-1185">Reference proteome</keyword>
<feature type="region of interest" description="Disordered" evidence="5">
    <location>
        <begin position="360"/>
        <end position="516"/>
    </location>
</feature>
<dbReference type="OMA" id="KNDDCGR"/>
<dbReference type="AlphaFoldDB" id="A0A553NNM8"/>
<feature type="compositionally biased region" description="Basic and acidic residues" evidence="5">
    <location>
        <begin position="360"/>
        <end position="378"/>
    </location>
</feature>
<accession>A0A553NNM8</accession>
<evidence type="ECO:0000256" key="5">
    <source>
        <dbReference type="SAM" id="MobiDB-lite"/>
    </source>
</evidence>
<evidence type="ECO:0000259" key="6">
    <source>
        <dbReference type="PROSITE" id="PS51058"/>
    </source>
</evidence>
<feature type="region of interest" description="Disordered" evidence="5">
    <location>
        <begin position="727"/>
        <end position="763"/>
    </location>
</feature>
<feature type="region of interest" description="Disordered" evidence="5">
    <location>
        <begin position="282"/>
        <end position="302"/>
    </location>
</feature>
<feature type="compositionally biased region" description="Basic residues" evidence="5">
    <location>
        <begin position="453"/>
        <end position="462"/>
    </location>
</feature>
<reference evidence="7 8" key="1">
    <citation type="journal article" date="2018" name="Nat. Ecol. Evol.">
        <title>Genomic signatures of mitonuclear coevolution across populations of Tigriopus californicus.</title>
        <authorList>
            <person name="Barreto F.S."/>
            <person name="Watson E.T."/>
            <person name="Lima T.G."/>
            <person name="Willett C.S."/>
            <person name="Edmands S."/>
            <person name="Li W."/>
            <person name="Burton R.S."/>
        </authorList>
    </citation>
    <scope>NUCLEOTIDE SEQUENCE [LARGE SCALE GENOMIC DNA]</scope>
    <source>
        <strain evidence="7 8">San Diego</strain>
    </source>
</reference>
<dbReference type="Pfam" id="PF02008">
    <property type="entry name" value="zf-CXXC"/>
    <property type="match status" value="1"/>
</dbReference>
<dbReference type="EMBL" id="VCGU01000011">
    <property type="protein sequence ID" value="TRY66997.1"/>
    <property type="molecule type" value="Genomic_DNA"/>
</dbReference>
<feature type="compositionally biased region" description="Polar residues" evidence="5">
    <location>
        <begin position="646"/>
        <end position="667"/>
    </location>
</feature>
<feature type="region of interest" description="Disordered" evidence="5">
    <location>
        <begin position="646"/>
        <end position="714"/>
    </location>
</feature>
<evidence type="ECO:0000256" key="3">
    <source>
        <dbReference type="ARBA" id="ARBA00022833"/>
    </source>
</evidence>
<name>A0A553NNM8_TIGCA</name>
<dbReference type="GO" id="GO:0008270">
    <property type="term" value="F:zinc ion binding"/>
    <property type="evidence" value="ECO:0007669"/>
    <property type="project" value="UniProtKB-KW"/>
</dbReference>
<evidence type="ECO:0000313" key="8">
    <source>
        <dbReference type="Proteomes" id="UP000318571"/>
    </source>
</evidence>
<evidence type="ECO:0000256" key="4">
    <source>
        <dbReference type="PROSITE-ProRule" id="PRU00509"/>
    </source>
</evidence>
<keyword evidence="3" id="KW-0862">Zinc</keyword>
<evidence type="ECO:0000256" key="1">
    <source>
        <dbReference type="ARBA" id="ARBA00022723"/>
    </source>
</evidence>
<evidence type="ECO:0000256" key="2">
    <source>
        <dbReference type="ARBA" id="ARBA00022771"/>
    </source>
</evidence>
<dbReference type="GO" id="GO:0003677">
    <property type="term" value="F:DNA binding"/>
    <property type="evidence" value="ECO:0007669"/>
    <property type="project" value="InterPro"/>
</dbReference>
<proteinExistence type="predicted"/>
<organism evidence="7 8">
    <name type="scientific">Tigriopus californicus</name>
    <name type="common">Marine copepod</name>
    <dbReference type="NCBI Taxonomy" id="6832"/>
    <lineage>
        <taxon>Eukaryota</taxon>
        <taxon>Metazoa</taxon>
        <taxon>Ecdysozoa</taxon>
        <taxon>Arthropoda</taxon>
        <taxon>Crustacea</taxon>
        <taxon>Multicrustacea</taxon>
        <taxon>Hexanauplia</taxon>
        <taxon>Copepoda</taxon>
        <taxon>Harpacticoida</taxon>
        <taxon>Harpacticidae</taxon>
        <taxon>Tigriopus</taxon>
    </lineage>
</organism>
<dbReference type="PROSITE" id="PS51058">
    <property type="entry name" value="ZF_CXXC"/>
    <property type="match status" value="1"/>
</dbReference>